<feature type="signal peptide" evidence="13">
    <location>
        <begin position="1"/>
        <end position="18"/>
    </location>
</feature>
<dbReference type="Pfam" id="PF00332">
    <property type="entry name" value="Glyco_hydro_17"/>
    <property type="match status" value="1"/>
</dbReference>
<dbReference type="GO" id="GO:0005576">
    <property type="term" value="C:extracellular region"/>
    <property type="evidence" value="ECO:0007669"/>
    <property type="project" value="UniProtKB-ARBA"/>
</dbReference>
<evidence type="ECO:0000256" key="4">
    <source>
        <dbReference type="ARBA" id="ARBA00022525"/>
    </source>
</evidence>
<dbReference type="PANTHER" id="PTHR16631">
    <property type="entry name" value="GLUCAN 1,3-BETA-GLUCOSIDASE"/>
    <property type="match status" value="1"/>
</dbReference>
<evidence type="ECO:0000256" key="13">
    <source>
        <dbReference type="SAM" id="SignalP"/>
    </source>
</evidence>
<evidence type="ECO:0000256" key="11">
    <source>
        <dbReference type="ARBA" id="ARBA00056660"/>
    </source>
</evidence>
<proteinExistence type="inferred from homology"/>
<evidence type="ECO:0000256" key="7">
    <source>
        <dbReference type="ARBA" id="ARBA00022801"/>
    </source>
</evidence>
<keyword evidence="9" id="KW-0326">Glycosidase</keyword>
<evidence type="ECO:0000313" key="14">
    <source>
        <dbReference type="EMBL" id="GMM34549.1"/>
    </source>
</evidence>
<keyword evidence="4" id="KW-0964">Secreted</keyword>
<evidence type="ECO:0000256" key="5">
    <source>
        <dbReference type="ARBA" id="ARBA00022685"/>
    </source>
</evidence>
<dbReference type="InterPro" id="IPR017853">
    <property type="entry name" value="GH"/>
</dbReference>
<evidence type="ECO:0000256" key="1">
    <source>
        <dbReference type="ARBA" id="ARBA00004191"/>
    </source>
</evidence>
<keyword evidence="15" id="KW-1185">Reference proteome</keyword>
<dbReference type="FunFam" id="3.20.20.80:FF:000111">
    <property type="entry name" value="Soluble cell wall protein"/>
    <property type="match status" value="1"/>
</dbReference>
<keyword evidence="7" id="KW-0378">Hydrolase</keyword>
<gene>
    <name evidence="14" type="ORF">DASC09_018740</name>
</gene>
<comment type="similarity">
    <text evidence="2 12">Belongs to the glycosyl hydrolase 17 family.</text>
</comment>
<comment type="subcellular location">
    <subcellularLocation>
        <location evidence="1">Secreted</location>
        <location evidence="1">Cell wall</location>
    </subcellularLocation>
</comment>
<keyword evidence="3" id="KW-0134">Cell wall</keyword>
<dbReference type="EMBL" id="BTFZ01000003">
    <property type="protein sequence ID" value="GMM34549.1"/>
    <property type="molecule type" value="Genomic_DNA"/>
</dbReference>
<keyword evidence="10" id="KW-0961">Cell wall biogenesis/degradation</keyword>
<evidence type="ECO:0000256" key="2">
    <source>
        <dbReference type="ARBA" id="ARBA00008773"/>
    </source>
</evidence>
<dbReference type="InterPro" id="IPR050732">
    <property type="entry name" value="Beta-glucan_modifiers"/>
</dbReference>
<keyword evidence="5" id="KW-0165">Cleavage on pair of basic residues</keyword>
<dbReference type="AlphaFoldDB" id="A0AAV5QIU4"/>
<protein>
    <submittedName>
        <fullName evidence="14">Uncharacterized protein</fullName>
    </submittedName>
</protein>
<keyword evidence="8" id="KW-0325">Glycoprotein</keyword>
<evidence type="ECO:0000256" key="6">
    <source>
        <dbReference type="ARBA" id="ARBA00022729"/>
    </source>
</evidence>
<dbReference type="GO" id="GO:0005975">
    <property type="term" value="P:carbohydrate metabolic process"/>
    <property type="evidence" value="ECO:0007669"/>
    <property type="project" value="InterPro"/>
</dbReference>
<sequence length="393" mass="40285">MKFASVILMALVPSMVSADVNKRHIHKREAKPNVQTVYETDYNIQTVNEVVTVYDDGEATSTPAATTTVVPTLAAVKEAVVEGTTSSSLAATSSASSAAASSAATSSVASSSAASSSASSSSSSSSAASSGIGSAGALGITYSPYSDSGSCKSAAEVKTDISKLSGYDIIRLYAVDCSGVENVLSAMSSDQKLFAGLYTLSTIEADVSSMWTQIQAAGKDWSVVDTVSVGNELVNSGEATPAQIEAAISTAKSALSSKGYTGQIVSVDTLVAVTANPDLCKYSDYVAVNCHPFFDGGVAAADAGTWLLKQIEDVYTTCGSSKNVLITETGWPHSGDANGDAVPSVANQEAALTSIKKEAGASVFLFTVYNDKWKSPGAYNVEQSWGIYGDSPA</sequence>
<dbReference type="GO" id="GO:0000747">
    <property type="term" value="P:conjugation with cellular fusion"/>
    <property type="evidence" value="ECO:0007669"/>
    <property type="project" value="UniProtKB-ARBA"/>
</dbReference>
<comment type="function">
    <text evidence="11">Glucanases possibly play a role in cell expansion during growth, in cell-cell fusion during mating, and in spore release during sporulation.</text>
</comment>
<dbReference type="Proteomes" id="UP001360560">
    <property type="component" value="Unassembled WGS sequence"/>
</dbReference>
<evidence type="ECO:0000256" key="10">
    <source>
        <dbReference type="ARBA" id="ARBA00023316"/>
    </source>
</evidence>
<dbReference type="Gene3D" id="3.20.20.80">
    <property type="entry name" value="Glycosidases"/>
    <property type="match status" value="1"/>
</dbReference>
<evidence type="ECO:0000256" key="9">
    <source>
        <dbReference type="ARBA" id="ARBA00023295"/>
    </source>
</evidence>
<comment type="caution">
    <text evidence="14">The sequence shown here is derived from an EMBL/GenBank/DDBJ whole genome shotgun (WGS) entry which is preliminary data.</text>
</comment>
<dbReference type="GO" id="GO:0009277">
    <property type="term" value="C:fungal-type cell wall"/>
    <property type="evidence" value="ECO:0007669"/>
    <property type="project" value="UniProtKB-ARBA"/>
</dbReference>
<dbReference type="RefSeq" id="XP_064851549.1">
    <property type="nucleotide sequence ID" value="XM_064995477.1"/>
</dbReference>
<evidence type="ECO:0000313" key="15">
    <source>
        <dbReference type="Proteomes" id="UP001360560"/>
    </source>
</evidence>
<name>A0AAV5QIU4_9ASCO</name>
<keyword evidence="6 13" id="KW-0732">Signal</keyword>
<dbReference type="InterPro" id="IPR000490">
    <property type="entry name" value="Glyco_hydro_17"/>
</dbReference>
<dbReference type="GO" id="GO:0042973">
    <property type="term" value="F:glucan endo-1,3-beta-D-glucosidase activity"/>
    <property type="evidence" value="ECO:0007669"/>
    <property type="project" value="TreeGrafter"/>
</dbReference>
<reference evidence="14 15" key="1">
    <citation type="journal article" date="2023" name="Elife">
        <title>Identification of key yeast species and microbe-microbe interactions impacting larval growth of Drosophila in the wild.</title>
        <authorList>
            <person name="Mure A."/>
            <person name="Sugiura Y."/>
            <person name="Maeda R."/>
            <person name="Honda K."/>
            <person name="Sakurai N."/>
            <person name="Takahashi Y."/>
            <person name="Watada M."/>
            <person name="Katoh T."/>
            <person name="Gotoh A."/>
            <person name="Gotoh Y."/>
            <person name="Taniguchi I."/>
            <person name="Nakamura K."/>
            <person name="Hayashi T."/>
            <person name="Katayama T."/>
            <person name="Uemura T."/>
            <person name="Hattori Y."/>
        </authorList>
    </citation>
    <scope>NUCLEOTIDE SEQUENCE [LARGE SCALE GENOMIC DNA]</scope>
    <source>
        <strain evidence="14 15">SC-9</strain>
    </source>
</reference>
<dbReference type="SUPFAM" id="SSF51445">
    <property type="entry name" value="(Trans)glycosidases"/>
    <property type="match status" value="1"/>
</dbReference>
<feature type="chain" id="PRO_5043551572" evidence="13">
    <location>
        <begin position="19"/>
        <end position="393"/>
    </location>
</feature>
<dbReference type="GeneID" id="90072528"/>
<dbReference type="GO" id="GO:0071555">
    <property type="term" value="P:cell wall organization"/>
    <property type="evidence" value="ECO:0007669"/>
    <property type="project" value="UniProtKB-KW"/>
</dbReference>
<dbReference type="GO" id="GO:0009986">
    <property type="term" value="C:cell surface"/>
    <property type="evidence" value="ECO:0007669"/>
    <property type="project" value="TreeGrafter"/>
</dbReference>
<organism evidence="14 15">
    <name type="scientific">Saccharomycopsis crataegensis</name>
    <dbReference type="NCBI Taxonomy" id="43959"/>
    <lineage>
        <taxon>Eukaryota</taxon>
        <taxon>Fungi</taxon>
        <taxon>Dikarya</taxon>
        <taxon>Ascomycota</taxon>
        <taxon>Saccharomycotina</taxon>
        <taxon>Saccharomycetes</taxon>
        <taxon>Saccharomycopsidaceae</taxon>
        <taxon>Saccharomycopsis</taxon>
    </lineage>
</organism>
<evidence type="ECO:0000256" key="12">
    <source>
        <dbReference type="RuleBase" id="RU004335"/>
    </source>
</evidence>
<dbReference type="PANTHER" id="PTHR16631:SF14">
    <property type="entry name" value="FAMILY 17 GLUCOSIDASE SCW10-RELATED"/>
    <property type="match status" value="1"/>
</dbReference>
<evidence type="ECO:0000256" key="8">
    <source>
        <dbReference type="ARBA" id="ARBA00023180"/>
    </source>
</evidence>
<accession>A0AAV5QIU4</accession>
<evidence type="ECO:0000256" key="3">
    <source>
        <dbReference type="ARBA" id="ARBA00022512"/>
    </source>
</evidence>